<accession>A0A920CGL4</accession>
<keyword evidence="2" id="KW-0472">Membrane</keyword>
<dbReference type="Proteomes" id="UP000681162">
    <property type="component" value="Unassembled WGS sequence"/>
</dbReference>
<evidence type="ECO:0008006" key="5">
    <source>
        <dbReference type="Google" id="ProtNLM"/>
    </source>
</evidence>
<organism evidence="3 4">
    <name type="scientific">Paenibacillus antibioticophila</name>
    <dbReference type="NCBI Taxonomy" id="1274374"/>
    <lineage>
        <taxon>Bacteria</taxon>
        <taxon>Bacillati</taxon>
        <taxon>Bacillota</taxon>
        <taxon>Bacilli</taxon>
        <taxon>Bacillales</taxon>
        <taxon>Paenibacillaceae</taxon>
        <taxon>Paenibacillus</taxon>
    </lineage>
</organism>
<gene>
    <name evidence="3" type="ORF">J41TS12_10800</name>
</gene>
<reference evidence="3 4" key="1">
    <citation type="submission" date="2021-03" db="EMBL/GenBank/DDBJ databases">
        <title>Antimicrobial resistance genes in bacteria isolated from Japanese honey, and their potential for conferring macrolide and lincosamide resistance in the American foulbrood pathogen Paenibacillus larvae.</title>
        <authorList>
            <person name="Okamoto M."/>
            <person name="Kumagai M."/>
            <person name="Kanamori H."/>
            <person name="Takamatsu D."/>
        </authorList>
    </citation>
    <scope>NUCLEOTIDE SEQUENCE [LARGE SCALE GENOMIC DNA]</scope>
    <source>
        <strain evidence="3 4">J41TS12</strain>
    </source>
</reference>
<feature type="transmembrane region" description="Helical" evidence="2">
    <location>
        <begin position="44"/>
        <end position="63"/>
    </location>
</feature>
<protein>
    <recommendedName>
        <fullName evidence="5">Phage abortive infection protein</fullName>
    </recommendedName>
</protein>
<name>A0A920CGL4_9BACL</name>
<proteinExistence type="predicted"/>
<evidence type="ECO:0000256" key="2">
    <source>
        <dbReference type="SAM" id="Phobius"/>
    </source>
</evidence>
<evidence type="ECO:0000313" key="3">
    <source>
        <dbReference type="EMBL" id="GIO36219.1"/>
    </source>
</evidence>
<keyword evidence="2" id="KW-0812">Transmembrane</keyword>
<feature type="coiled-coil region" evidence="1">
    <location>
        <begin position="65"/>
        <end position="99"/>
    </location>
</feature>
<feature type="transmembrane region" description="Helical" evidence="2">
    <location>
        <begin position="5"/>
        <end position="24"/>
    </location>
</feature>
<dbReference type="AlphaFoldDB" id="A0A920CGL4"/>
<comment type="caution">
    <text evidence="3">The sequence shown here is derived from an EMBL/GenBank/DDBJ whole genome shotgun (WGS) entry which is preliminary data.</text>
</comment>
<dbReference type="EMBL" id="BORR01000003">
    <property type="protein sequence ID" value="GIO36219.1"/>
    <property type="molecule type" value="Genomic_DNA"/>
</dbReference>
<sequence>MKKRYIVLVVMLIVGLWLCSWYFIPKWYGKEGLEAGTFGDMFGAVNALFSGLAFAGLIYTIAVQRQELSLQRKSIEMQTEELKMQREETARSANELEEQRKLMNFQIVLSTLNGMLAVKKDSIDNLAINQSTKGVATFNHIINLKKRSLETEIEKYRFHFNYFLSVYFDIIEYIINSELDDDQKKDLFNLLITHSGSDEVAVVQFLSENNQHRLLLLYAAQIGTKIKQRELSKNGVSI</sequence>
<evidence type="ECO:0000256" key="1">
    <source>
        <dbReference type="SAM" id="Coils"/>
    </source>
</evidence>
<keyword evidence="2" id="KW-1133">Transmembrane helix</keyword>
<dbReference type="RefSeq" id="WP_212938571.1">
    <property type="nucleotide sequence ID" value="NZ_BORR01000003.1"/>
</dbReference>
<evidence type="ECO:0000313" key="4">
    <source>
        <dbReference type="Proteomes" id="UP000681162"/>
    </source>
</evidence>
<keyword evidence="4" id="KW-1185">Reference proteome</keyword>
<keyword evidence="1" id="KW-0175">Coiled coil</keyword>